<protein>
    <submittedName>
        <fullName evidence="1">Uncharacterized protein</fullName>
    </submittedName>
</protein>
<keyword evidence="2" id="KW-1185">Reference proteome</keyword>
<evidence type="ECO:0000313" key="1">
    <source>
        <dbReference type="EMBL" id="KAH1184112.1"/>
    </source>
</evidence>
<sequence>MNRERGIEQVKAQKNDDVLNSFTTCSTIKDVWQGVWKDLLLLKSDLSPCLHPFIILCYERVTLRTSFKQVFTTRAKLSYCSSLSLDIYTFLYMSVPGKVNIKNVVQ</sequence>
<evidence type="ECO:0000313" key="2">
    <source>
        <dbReference type="Proteomes" id="UP000827986"/>
    </source>
</evidence>
<comment type="caution">
    <text evidence="1">The sequence shown here is derived from an EMBL/GenBank/DDBJ whole genome shotgun (WGS) entry which is preliminary data.</text>
</comment>
<name>A0A9D3XQR8_9SAUR</name>
<dbReference type="Proteomes" id="UP000827986">
    <property type="component" value="Unassembled WGS sequence"/>
</dbReference>
<reference evidence="1" key="1">
    <citation type="submission" date="2021-09" db="EMBL/GenBank/DDBJ databases">
        <title>The genome of Mauremys mutica provides insights into the evolution of semi-aquatic lifestyle.</title>
        <authorList>
            <person name="Gong S."/>
            <person name="Gao Y."/>
        </authorList>
    </citation>
    <scope>NUCLEOTIDE SEQUENCE</scope>
    <source>
        <strain evidence="1">MM-2020</strain>
        <tissue evidence="1">Muscle</tissue>
    </source>
</reference>
<gene>
    <name evidence="1" type="ORF">KIL84_014728</name>
</gene>
<dbReference type="AlphaFoldDB" id="A0A9D3XQR8"/>
<organism evidence="1 2">
    <name type="scientific">Mauremys mutica</name>
    <name type="common">yellowpond turtle</name>
    <dbReference type="NCBI Taxonomy" id="74926"/>
    <lineage>
        <taxon>Eukaryota</taxon>
        <taxon>Metazoa</taxon>
        <taxon>Chordata</taxon>
        <taxon>Craniata</taxon>
        <taxon>Vertebrata</taxon>
        <taxon>Euteleostomi</taxon>
        <taxon>Archelosauria</taxon>
        <taxon>Testudinata</taxon>
        <taxon>Testudines</taxon>
        <taxon>Cryptodira</taxon>
        <taxon>Durocryptodira</taxon>
        <taxon>Testudinoidea</taxon>
        <taxon>Geoemydidae</taxon>
        <taxon>Geoemydinae</taxon>
        <taxon>Mauremys</taxon>
    </lineage>
</organism>
<accession>A0A9D3XQR8</accession>
<dbReference type="EMBL" id="JAHDVG010000465">
    <property type="protein sequence ID" value="KAH1184112.1"/>
    <property type="molecule type" value="Genomic_DNA"/>
</dbReference>
<proteinExistence type="predicted"/>